<feature type="region of interest" description="Disordered" evidence="6">
    <location>
        <begin position="1"/>
        <end position="23"/>
    </location>
</feature>
<dbReference type="GO" id="GO:0015074">
    <property type="term" value="P:DNA integration"/>
    <property type="evidence" value="ECO:0007669"/>
    <property type="project" value="UniProtKB-KW"/>
</dbReference>
<dbReference type="GO" id="GO:0000150">
    <property type="term" value="F:DNA strand exchange activity"/>
    <property type="evidence" value="ECO:0007669"/>
    <property type="project" value="InterPro"/>
</dbReference>
<keyword evidence="2" id="KW-0238">DNA-binding</keyword>
<dbReference type="SUPFAM" id="SSF53041">
    <property type="entry name" value="Resolvase-like"/>
    <property type="match status" value="1"/>
</dbReference>
<feature type="compositionally biased region" description="Low complexity" evidence="6">
    <location>
        <begin position="10"/>
        <end position="22"/>
    </location>
</feature>
<dbReference type="Pfam" id="PF00239">
    <property type="entry name" value="Resolvase"/>
    <property type="match status" value="1"/>
</dbReference>
<feature type="active site" description="O-(5'-phospho-DNA)-serine intermediate" evidence="4 5">
    <location>
        <position position="10"/>
    </location>
</feature>
<evidence type="ECO:0000256" key="5">
    <source>
        <dbReference type="PROSITE-ProRule" id="PRU10137"/>
    </source>
</evidence>
<evidence type="ECO:0000313" key="9">
    <source>
        <dbReference type="Proteomes" id="UP000287300"/>
    </source>
</evidence>
<dbReference type="InterPro" id="IPR036162">
    <property type="entry name" value="Resolvase-like_N_sf"/>
</dbReference>
<evidence type="ECO:0000256" key="6">
    <source>
        <dbReference type="SAM" id="MobiDB-lite"/>
    </source>
</evidence>
<dbReference type="GO" id="GO:0003677">
    <property type="term" value="F:DNA binding"/>
    <property type="evidence" value="ECO:0007669"/>
    <property type="project" value="UniProtKB-KW"/>
</dbReference>
<dbReference type="PROSITE" id="PS51736">
    <property type="entry name" value="RECOMBINASES_3"/>
    <property type="match status" value="1"/>
</dbReference>
<dbReference type="EMBL" id="BDES01000002">
    <property type="protein sequence ID" value="GCD51404.1"/>
    <property type="molecule type" value="Genomic_DNA"/>
</dbReference>
<dbReference type="RefSeq" id="WP_124294890.1">
    <property type="nucleotide sequence ID" value="NZ_BDES01000002.1"/>
</dbReference>
<dbReference type="PANTHER" id="PTHR30461">
    <property type="entry name" value="DNA-INVERTASE FROM LAMBDOID PROPHAGE"/>
    <property type="match status" value="1"/>
</dbReference>
<evidence type="ECO:0000313" key="8">
    <source>
        <dbReference type="EMBL" id="GCD51404.1"/>
    </source>
</evidence>
<evidence type="ECO:0000256" key="3">
    <source>
        <dbReference type="ARBA" id="ARBA00023172"/>
    </source>
</evidence>
<protein>
    <submittedName>
        <fullName evidence="8">Transposase</fullName>
    </submittedName>
</protein>
<reference evidence="8 9" key="1">
    <citation type="submission" date="2016-06" db="EMBL/GenBank/DDBJ databases">
        <title>Acetobacter pasteurianus NBRC 3188 whole genome sequencing project.</title>
        <authorList>
            <person name="Matsutani M."/>
            <person name="Shiwa Y."/>
            <person name="Okamoto-Kainuma A."/>
            <person name="Ishikawa M."/>
            <person name="Koizumi Y."/>
            <person name="Yoshikawa H."/>
            <person name="Yakushi T."/>
            <person name="Matsushita K."/>
        </authorList>
    </citation>
    <scope>NUCLEOTIDE SEQUENCE [LARGE SCALE GENOMIC DNA]</scope>
    <source>
        <strain evidence="8 9">NBRC 3188</strain>
    </source>
</reference>
<keyword evidence="1" id="KW-0229">DNA integration</keyword>
<dbReference type="InterPro" id="IPR006118">
    <property type="entry name" value="Recombinase_CS"/>
</dbReference>
<name>A0A401WQ49_ACEPA</name>
<comment type="caution">
    <text evidence="8">The sequence shown here is derived from an EMBL/GenBank/DDBJ whole genome shotgun (WGS) entry which is preliminary data.</text>
</comment>
<evidence type="ECO:0000259" key="7">
    <source>
        <dbReference type="PROSITE" id="PS51736"/>
    </source>
</evidence>
<keyword evidence="3" id="KW-0233">DNA recombination</keyword>
<proteinExistence type="predicted"/>
<dbReference type="Gene3D" id="3.40.50.1390">
    <property type="entry name" value="Resolvase, N-terminal catalytic domain"/>
    <property type="match status" value="1"/>
</dbReference>
<dbReference type="AlphaFoldDB" id="A0A401WQ49"/>
<dbReference type="Proteomes" id="UP000287300">
    <property type="component" value="Unassembled WGS sequence"/>
</dbReference>
<dbReference type="PANTHER" id="PTHR30461:SF2">
    <property type="entry name" value="SERINE RECOMBINASE PINE-RELATED"/>
    <property type="match status" value="1"/>
</dbReference>
<feature type="domain" description="Resolvase/invertase-type recombinase catalytic" evidence="7">
    <location>
        <begin position="2"/>
        <end position="139"/>
    </location>
</feature>
<organism evidence="8 9">
    <name type="scientific">Acetobacter pasteurianus NBRC 3188</name>
    <dbReference type="NCBI Taxonomy" id="1226663"/>
    <lineage>
        <taxon>Bacteria</taxon>
        <taxon>Pseudomonadati</taxon>
        <taxon>Pseudomonadota</taxon>
        <taxon>Alphaproteobacteria</taxon>
        <taxon>Acetobacterales</taxon>
        <taxon>Acetobacteraceae</taxon>
        <taxon>Acetobacter</taxon>
    </lineage>
</organism>
<gene>
    <name evidence="8" type="ORF">NBRC3188_0101</name>
</gene>
<dbReference type="CDD" id="cd03768">
    <property type="entry name" value="SR_ResInv"/>
    <property type="match status" value="1"/>
</dbReference>
<evidence type="ECO:0000256" key="2">
    <source>
        <dbReference type="ARBA" id="ARBA00023125"/>
    </source>
</evidence>
<dbReference type="InterPro" id="IPR050639">
    <property type="entry name" value="SSR_resolvase"/>
</dbReference>
<evidence type="ECO:0000256" key="4">
    <source>
        <dbReference type="PIRSR" id="PIRSR606118-50"/>
    </source>
</evidence>
<dbReference type="InterPro" id="IPR006119">
    <property type="entry name" value="Resolv_N"/>
</dbReference>
<sequence length="191" mass="21159">MTRYGYARVSTTKQSTDSQTSDLQKEGIPSNLIITETLSGATSWKQRPELSRLVHRLKAGDTLTVAKLDRLGRNAVDVLSLIDILKKRQIAVRILNLGIDTSGAGGRLFLLLLAGFAEFERNIIRERIMAGLDVSRAKGKRPGRRCILSPEKTALARAMKQRGLSSREVSELLQVSRMTAWRAMNSLEAVP</sequence>
<evidence type="ECO:0000256" key="1">
    <source>
        <dbReference type="ARBA" id="ARBA00022908"/>
    </source>
</evidence>
<accession>A0A401WQ49</accession>
<dbReference type="PROSITE" id="PS00397">
    <property type="entry name" value="RECOMBINASES_1"/>
    <property type="match status" value="1"/>
</dbReference>
<dbReference type="SMART" id="SM00857">
    <property type="entry name" value="Resolvase"/>
    <property type="match status" value="1"/>
</dbReference>